<dbReference type="InterPro" id="IPR050126">
    <property type="entry name" value="Ap4A_hydrolase"/>
</dbReference>
<evidence type="ECO:0000313" key="2">
    <source>
        <dbReference type="EMBL" id="MEE1947259.1"/>
    </source>
</evidence>
<name>A0ABU7IDI9_9SPHI</name>
<dbReference type="PANTHER" id="PTHR42850">
    <property type="entry name" value="METALLOPHOSPHOESTERASE"/>
    <property type="match status" value="1"/>
</dbReference>
<dbReference type="InterPro" id="IPR004843">
    <property type="entry name" value="Calcineurin-like_PHP"/>
</dbReference>
<organism evidence="2 3">
    <name type="scientific">Pedobacter albus</name>
    <dbReference type="NCBI Taxonomy" id="3113905"/>
    <lineage>
        <taxon>Bacteria</taxon>
        <taxon>Pseudomonadati</taxon>
        <taxon>Bacteroidota</taxon>
        <taxon>Sphingobacteriia</taxon>
        <taxon>Sphingobacteriales</taxon>
        <taxon>Sphingobacteriaceae</taxon>
        <taxon>Pedobacter</taxon>
    </lineage>
</organism>
<evidence type="ECO:0000313" key="3">
    <source>
        <dbReference type="Proteomes" id="UP001336835"/>
    </source>
</evidence>
<dbReference type="SUPFAM" id="SSF56300">
    <property type="entry name" value="Metallo-dependent phosphatases"/>
    <property type="match status" value="1"/>
</dbReference>
<keyword evidence="3" id="KW-1185">Reference proteome</keyword>
<dbReference type="PANTHER" id="PTHR42850:SF4">
    <property type="entry name" value="ZINC-DEPENDENT ENDOPOLYPHOSPHATASE"/>
    <property type="match status" value="1"/>
</dbReference>
<feature type="domain" description="Calcineurin-like phosphoesterase" evidence="1">
    <location>
        <begin position="1"/>
        <end position="182"/>
    </location>
</feature>
<reference evidence="2 3" key="1">
    <citation type="submission" date="2024-01" db="EMBL/GenBank/DDBJ databases">
        <title>Pedobacter sp. nov., isolated from fresh soil.</title>
        <authorList>
            <person name="Le N.T.T."/>
        </authorList>
    </citation>
    <scope>NUCLEOTIDE SEQUENCE [LARGE SCALE GENOMIC DNA]</scope>
    <source>
        <strain evidence="2 3">KR3-3</strain>
    </source>
</reference>
<dbReference type="RefSeq" id="WP_330109547.1">
    <property type="nucleotide sequence ID" value="NZ_JAZDQT010000004.1"/>
</dbReference>
<sequence length="250" mass="28808">MRTMVMGDIHGAYKALLQCLQRSGFDYENDRLIQLGDVADGYPQVYECVEELLKIKRLIALKGNHDDWLHEFFETDFHPQFWTYGGKATLVSYLEHAGKEGNYFATGTGFKTSLVAGDIPMHHRAFFAGQVLYHVDEKNRCFVHGGFKREIPFYKQRPVDYYWDRTLWEDALQLKNSRANLKTISRFPEIYIGHTPTTDRGKDTPQQALNVTNMDTGAGHSGRLSIMDVDTREYWQSDPLPELYAPNTTI</sequence>
<dbReference type="Proteomes" id="UP001336835">
    <property type="component" value="Unassembled WGS sequence"/>
</dbReference>
<dbReference type="Gene3D" id="3.60.21.10">
    <property type="match status" value="1"/>
</dbReference>
<dbReference type="EMBL" id="JAZDQT010000004">
    <property type="protein sequence ID" value="MEE1947259.1"/>
    <property type="molecule type" value="Genomic_DNA"/>
</dbReference>
<protein>
    <submittedName>
        <fullName evidence="2">Metallophosphoesterase</fullName>
    </submittedName>
</protein>
<gene>
    <name evidence="2" type="ORF">VRU48_19185</name>
</gene>
<dbReference type="InterPro" id="IPR029052">
    <property type="entry name" value="Metallo-depent_PP-like"/>
</dbReference>
<evidence type="ECO:0000259" key="1">
    <source>
        <dbReference type="Pfam" id="PF00149"/>
    </source>
</evidence>
<accession>A0ABU7IDI9</accession>
<proteinExistence type="predicted"/>
<dbReference type="Pfam" id="PF00149">
    <property type="entry name" value="Metallophos"/>
    <property type="match status" value="1"/>
</dbReference>
<comment type="caution">
    <text evidence="2">The sequence shown here is derived from an EMBL/GenBank/DDBJ whole genome shotgun (WGS) entry which is preliminary data.</text>
</comment>